<dbReference type="Proteomes" id="UP001551482">
    <property type="component" value="Unassembled WGS sequence"/>
</dbReference>
<sequence>MTAGTETLWEDLVSTALVGTGKRPVPGVDPGSALGAAVDGIGREDSAERLLDLAALALVHRRSGRRPGTGATPLPACAPDPRPAVPERARGRLRLLLGSSTGDRRTAIAELLPEWLAEARARGFRAPESELPELLDTARSHSELRTDVAALAGARGRWLARLNPDWAWAARVAAADLAEDPASSSAADEGIWQHGLFGERLAHLTALRQRDPAAARDLLGRTWREEPAEDRAQFLAVLRTGLSPDDEPFLEAALDDRGKAVRAGAAALLSTLPESALARRMAERARACVRRDGAAAVVVLPPEVCDEAMRRDGIAGTSPTGREERAWWLGEIVAATPLSVWADVFGEAPDRILRRRLPRRWAEDIRDGWARAAVAQGDADWARAQVGRGAPTRLLSVLPADERAGHVAEHVAEHGLSEAFQLLAGCPAVWPKVLGRAVVEALARAARESAYPWSFSGVTGLAARSLDPALATEIEGLAGAAGEDGYWGRAFADLAATLRERAVMRMEFDE</sequence>
<organism evidence="2 3">
    <name type="scientific">Streptodolium elevatio</name>
    <dbReference type="NCBI Taxonomy" id="3157996"/>
    <lineage>
        <taxon>Bacteria</taxon>
        <taxon>Bacillati</taxon>
        <taxon>Actinomycetota</taxon>
        <taxon>Actinomycetes</taxon>
        <taxon>Kitasatosporales</taxon>
        <taxon>Streptomycetaceae</taxon>
        <taxon>Streptodolium</taxon>
    </lineage>
</organism>
<keyword evidence="3" id="KW-1185">Reference proteome</keyword>
<dbReference type="RefSeq" id="WP_358356634.1">
    <property type="nucleotide sequence ID" value="NZ_JBEZFP010000059.1"/>
</dbReference>
<reference evidence="2 3" key="1">
    <citation type="submission" date="2024-06" db="EMBL/GenBank/DDBJ databases">
        <title>The Natural Products Discovery Center: Release of the First 8490 Sequenced Strains for Exploring Actinobacteria Biosynthetic Diversity.</title>
        <authorList>
            <person name="Kalkreuter E."/>
            <person name="Kautsar S.A."/>
            <person name="Yang D."/>
            <person name="Bader C.D."/>
            <person name="Teijaro C.N."/>
            <person name="Fluegel L."/>
            <person name="Davis C.M."/>
            <person name="Simpson J.R."/>
            <person name="Lauterbach L."/>
            <person name="Steele A.D."/>
            <person name="Gui C."/>
            <person name="Meng S."/>
            <person name="Li G."/>
            <person name="Viehrig K."/>
            <person name="Ye F."/>
            <person name="Su P."/>
            <person name="Kiefer A.F."/>
            <person name="Nichols A."/>
            <person name="Cepeda A.J."/>
            <person name="Yan W."/>
            <person name="Fan B."/>
            <person name="Jiang Y."/>
            <person name="Adhikari A."/>
            <person name="Zheng C.-J."/>
            <person name="Schuster L."/>
            <person name="Cowan T.M."/>
            <person name="Smanski M.J."/>
            <person name="Chevrette M.G."/>
            <person name="De Carvalho L.P.S."/>
            <person name="Shen B."/>
        </authorList>
    </citation>
    <scope>NUCLEOTIDE SEQUENCE [LARGE SCALE GENOMIC DNA]</scope>
    <source>
        <strain evidence="2 3">NPDC048946</strain>
    </source>
</reference>
<evidence type="ECO:0000313" key="2">
    <source>
        <dbReference type="EMBL" id="MEU8136253.1"/>
    </source>
</evidence>
<dbReference type="Pfam" id="PF18944">
    <property type="entry name" value="DUF5691"/>
    <property type="match status" value="1"/>
</dbReference>
<protein>
    <submittedName>
        <fullName evidence="2">DUF5691 domain-containing protein</fullName>
    </submittedName>
</protein>
<evidence type="ECO:0000313" key="3">
    <source>
        <dbReference type="Proteomes" id="UP001551482"/>
    </source>
</evidence>
<dbReference type="EMBL" id="JBEZFP010000059">
    <property type="protein sequence ID" value="MEU8136253.1"/>
    <property type="molecule type" value="Genomic_DNA"/>
</dbReference>
<accession>A0ABV3DKI0</accession>
<gene>
    <name evidence="2" type="ORF">AB0C36_22415</name>
</gene>
<feature type="region of interest" description="Disordered" evidence="1">
    <location>
        <begin position="64"/>
        <end position="85"/>
    </location>
</feature>
<comment type="caution">
    <text evidence="2">The sequence shown here is derived from an EMBL/GenBank/DDBJ whole genome shotgun (WGS) entry which is preliminary data.</text>
</comment>
<name>A0ABV3DKI0_9ACTN</name>
<dbReference type="InterPro" id="IPR043746">
    <property type="entry name" value="DUF5691"/>
</dbReference>
<evidence type="ECO:0000256" key="1">
    <source>
        <dbReference type="SAM" id="MobiDB-lite"/>
    </source>
</evidence>
<proteinExistence type="predicted"/>